<protein>
    <submittedName>
        <fullName evidence="1">Uncharacterized protein</fullName>
    </submittedName>
</protein>
<evidence type="ECO:0000313" key="1">
    <source>
        <dbReference type="EMBL" id="KAG0142567.1"/>
    </source>
</evidence>
<dbReference type="EMBL" id="MU167344">
    <property type="protein sequence ID" value="KAG0142567.1"/>
    <property type="molecule type" value="Genomic_DNA"/>
</dbReference>
<reference evidence="1" key="1">
    <citation type="submission" date="2013-11" db="EMBL/GenBank/DDBJ databases">
        <title>Genome sequence of the fusiform rust pathogen reveals effectors for host alternation and coevolution with pine.</title>
        <authorList>
            <consortium name="DOE Joint Genome Institute"/>
            <person name="Smith K."/>
            <person name="Pendleton A."/>
            <person name="Kubisiak T."/>
            <person name="Anderson C."/>
            <person name="Salamov A."/>
            <person name="Aerts A."/>
            <person name="Riley R."/>
            <person name="Clum A."/>
            <person name="Lindquist E."/>
            <person name="Ence D."/>
            <person name="Campbell M."/>
            <person name="Kronenberg Z."/>
            <person name="Feau N."/>
            <person name="Dhillon B."/>
            <person name="Hamelin R."/>
            <person name="Burleigh J."/>
            <person name="Smith J."/>
            <person name="Yandell M."/>
            <person name="Nelson C."/>
            <person name="Grigoriev I."/>
            <person name="Davis J."/>
        </authorList>
    </citation>
    <scope>NUCLEOTIDE SEQUENCE</scope>
    <source>
        <strain evidence="1">G11</strain>
    </source>
</reference>
<comment type="caution">
    <text evidence="1">The sequence shown here is derived from an EMBL/GenBank/DDBJ whole genome shotgun (WGS) entry which is preliminary data.</text>
</comment>
<accession>A0A9P6T7Z6</accession>
<keyword evidence="2" id="KW-1185">Reference proteome</keyword>
<gene>
    <name evidence="1" type="ORF">CROQUDRAFT_681475</name>
</gene>
<evidence type="ECO:0000313" key="2">
    <source>
        <dbReference type="Proteomes" id="UP000886653"/>
    </source>
</evidence>
<dbReference type="Proteomes" id="UP000886653">
    <property type="component" value="Unassembled WGS sequence"/>
</dbReference>
<dbReference type="OrthoDB" id="3269001at2759"/>
<organism evidence="1 2">
    <name type="scientific">Cronartium quercuum f. sp. fusiforme G11</name>
    <dbReference type="NCBI Taxonomy" id="708437"/>
    <lineage>
        <taxon>Eukaryota</taxon>
        <taxon>Fungi</taxon>
        <taxon>Dikarya</taxon>
        <taxon>Basidiomycota</taxon>
        <taxon>Pucciniomycotina</taxon>
        <taxon>Pucciniomycetes</taxon>
        <taxon>Pucciniales</taxon>
        <taxon>Coleosporiaceae</taxon>
        <taxon>Cronartium</taxon>
    </lineage>
</organism>
<proteinExistence type="predicted"/>
<sequence length="289" mass="32569">MSLYVNHVLRPFWRTTPSCFHLYSTPHAPSNCTFKEVKGAKMCDKPLFYSKSNYHGISDKGAHHLLDLTKLLVTVDVPRSTYMTQDIFSWLMWFLNKKETECNIKSWTTSVCQKLPSVVEDVQQSPTWKSLKWLPKHSENEPPPLHLALNIFIDWFNPAGNKQAGKKHSMGLIAFNCLNLPPSTQHLFLNYCIAGIMPGIHEPSVTTINHVLAPIIDQLLVLNKGFRVSTHQYPGGRVVQVKLLGLVGDIVATHKVAGYTSHSTTSFCSYCVCTVKERPVLQLGNPRLD</sequence>
<name>A0A9P6T7Z6_9BASI</name>
<dbReference type="AlphaFoldDB" id="A0A9P6T7Z6"/>